<keyword evidence="1" id="KW-0344">Guanine-nucleotide releasing factor</keyword>
<comment type="caution">
    <text evidence="3">The sequence shown here is derived from an EMBL/GenBank/DDBJ whole genome shotgun (WGS) entry which is preliminary data.</text>
</comment>
<dbReference type="InterPro" id="IPR051336">
    <property type="entry name" value="RhoGEF_Guanine_NuclExch_SF"/>
</dbReference>
<evidence type="ECO:0000313" key="4">
    <source>
        <dbReference type="Proteomes" id="UP001163046"/>
    </source>
</evidence>
<accession>A0A9X0CKZ1</accession>
<dbReference type="PANTHER" id="PTHR22826">
    <property type="entry name" value="RHO GUANINE EXCHANGE FACTOR-RELATED"/>
    <property type="match status" value="1"/>
</dbReference>
<organism evidence="3 4">
    <name type="scientific">Desmophyllum pertusum</name>
    <dbReference type="NCBI Taxonomy" id="174260"/>
    <lineage>
        <taxon>Eukaryota</taxon>
        <taxon>Metazoa</taxon>
        <taxon>Cnidaria</taxon>
        <taxon>Anthozoa</taxon>
        <taxon>Hexacorallia</taxon>
        <taxon>Scleractinia</taxon>
        <taxon>Caryophylliina</taxon>
        <taxon>Caryophylliidae</taxon>
        <taxon>Desmophyllum</taxon>
    </lineage>
</organism>
<evidence type="ECO:0000256" key="1">
    <source>
        <dbReference type="ARBA" id="ARBA00022658"/>
    </source>
</evidence>
<keyword evidence="4" id="KW-1185">Reference proteome</keyword>
<name>A0A9X0CKZ1_9CNID</name>
<protein>
    <submittedName>
        <fullName evidence="3">Proto-oncoprotein DBL</fullName>
    </submittedName>
</protein>
<reference evidence="3" key="1">
    <citation type="submission" date="2023-01" db="EMBL/GenBank/DDBJ databases">
        <title>Genome assembly of the deep-sea coral Lophelia pertusa.</title>
        <authorList>
            <person name="Herrera S."/>
            <person name="Cordes E."/>
        </authorList>
    </citation>
    <scope>NUCLEOTIDE SEQUENCE</scope>
    <source>
        <strain evidence="3">USNM1676648</strain>
        <tissue evidence="3">Polyp</tissue>
    </source>
</reference>
<dbReference type="Proteomes" id="UP001163046">
    <property type="component" value="Unassembled WGS sequence"/>
</dbReference>
<dbReference type="EMBL" id="MU827320">
    <property type="protein sequence ID" value="KAJ7357572.1"/>
    <property type="molecule type" value="Genomic_DNA"/>
</dbReference>
<dbReference type="OrthoDB" id="5968473at2759"/>
<dbReference type="GO" id="GO:0005085">
    <property type="term" value="F:guanyl-nucleotide exchange factor activity"/>
    <property type="evidence" value="ECO:0007669"/>
    <property type="project" value="UniProtKB-KW"/>
</dbReference>
<feature type="compositionally biased region" description="Basic and acidic residues" evidence="2">
    <location>
        <begin position="566"/>
        <end position="578"/>
    </location>
</feature>
<feature type="region of interest" description="Disordered" evidence="2">
    <location>
        <begin position="432"/>
        <end position="627"/>
    </location>
</feature>
<dbReference type="GO" id="GO:0005737">
    <property type="term" value="C:cytoplasm"/>
    <property type="evidence" value="ECO:0007669"/>
    <property type="project" value="TreeGrafter"/>
</dbReference>
<dbReference type="GO" id="GO:0007411">
    <property type="term" value="P:axon guidance"/>
    <property type="evidence" value="ECO:0007669"/>
    <property type="project" value="TreeGrafter"/>
</dbReference>
<proteinExistence type="predicted"/>
<dbReference type="GO" id="GO:0019898">
    <property type="term" value="C:extrinsic component of membrane"/>
    <property type="evidence" value="ECO:0007669"/>
    <property type="project" value="TreeGrafter"/>
</dbReference>
<dbReference type="GO" id="GO:0005886">
    <property type="term" value="C:plasma membrane"/>
    <property type="evidence" value="ECO:0007669"/>
    <property type="project" value="TreeGrafter"/>
</dbReference>
<evidence type="ECO:0000313" key="3">
    <source>
        <dbReference type="EMBL" id="KAJ7357572.1"/>
    </source>
</evidence>
<evidence type="ECO:0000256" key="2">
    <source>
        <dbReference type="SAM" id="MobiDB-lite"/>
    </source>
</evidence>
<sequence>MDLIQMFQNESRSIHSMYIISPEDKQVKKHLAKEIHSRQEKGQLKFQTVLVKGTSDLLTYIEASQLTPSFGGTLPYDHKAWIKLQKKLEEFYFTSDYITSHLPKAVEEMKSLKRMRTKNEPSGGDLVLQRTETKRAQIKRGLSLDVALEEGNHLNDLSSRPEHDRTFSVMSKKPLYAPMMETIKPYRDKLMQAKRQLDEAWKGESALQPVVTSSQPDDVHELRENLSRLVKWIRGDAEDQLNKFSQAGDSLRSANQSKAKFDGEFYPLAKEVITQGRELAERANEMSTRTLRDKRPLQTASKVLMSDLTNFRNKVEHIKRWLEDAVNFYNLLKKAETWYSKAAEFWPSNATSNTSSSMLSPASYRDLQQYEDRLSRFLVKFPPLSPKELLYLETFLDKVPDTQQRNQAKLLTHRCKELEKIIRARETHLVEFGRGREGTGDKRSADGPGRTPRKSPSQVDGKHHYSRIEDPPARITTNDVTRHTKSRDRSSTQENLILPTPPTSRPASAINGTERDSERKRYSGSERRPMSETLDSSQSYSRFAEEDFMSHTCPPGETGRYLRQSSGKEPRESFERTGYKQPPVRQATQNEDVLSNSSVESQVVAKKVAPKKPERKKLKKALETSSSNMDHLIQEQIKLERELKELQKIRERLVPTA</sequence>
<feature type="compositionally biased region" description="Basic and acidic residues" evidence="2">
    <location>
        <begin position="432"/>
        <end position="445"/>
    </location>
</feature>
<dbReference type="PANTHER" id="PTHR22826:SF117">
    <property type="entry name" value="PLECKSTRIN HOMOLOGY DOMAIN-CONTAINING FAMILY G MEMBER 4B-RELATED"/>
    <property type="match status" value="1"/>
</dbReference>
<feature type="compositionally biased region" description="Polar residues" evidence="2">
    <location>
        <begin position="586"/>
        <end position="601"/>
    </location>
</feature>
<feature type="compositionally biased region" description="Basic and acidic residues" evidence="2">
    <location>
        <begin position="460"/>
        <end position="472"/>
    </location>
</feature>
<feature type="compositionally biased region" description="Basic residues" evidence="2">
    <location>
        <begin position="608"/>
        <end position="619"/>
    </location>
</feature>
<dbReference type="AlphaFoldDB" id="A0A9X0CKZ1"/>
<gene>
    <name evidence="3" type="primary">MCF2_1</name>
    <name evidence="3" type="ORF">OS493_024380</name>
</gene>
<feature type="compositionally biased region" description="Basic and acidic residues" evidence="2">
    <location>
        <begin position="513"/>
        <end position="530"/>
    </location>
</feature>